<evidence type="ECO:0000313" key="4">
    <source>
        <dbReference type="Proteomes" id="UP000183760"/>
    </source>
</evidence>
<dbReference type="OrthoDB" id="5380854at2"/>
<keyword evidence="4" id="KW-1185">Reference proteome</keyword>
<evidence type="ECO:0000313" key="3">
    <source>
        <dbReference type="EMBL" id="SEU28522.1"/>
    </source>
</evidence>
<proteinExistence type="predicted"/>
<sequence>MRLLSLCLTLALCLAAAPAQAQTDTPPLDYARTIRESEMVFIPYMGMNRGPIFYTQYAQVATDSVATVGGMRRLFVNLHPTAHTLNLYNGFISRHGITDARLLPTFPAAGCQPTQAIIDLLPGIPASYKPKAVGGNYPLVCGISVHFLPADEAMVRAHIAANPVITLRVNVPLCAPSSPLLNVPGINQVLVTNGALQSQPTGGVTGNSWDVLFESAKLAQTNPSLFVTTDPQVGWETYVKSFTLDLAAQTATMTPAVAGSSSAICTPAPLALEHG</sequence>
<dbReference type="Proteomes" id="UP000321514">
    <property type="component" value="Unassembled WGS sequence"/>
</dbReference>
<evidence type="ECO:0000313" key="2">
    <source>
        <dbReference type="EMBL" id="GEN08952.1"/>
    </source>
</evidence>
<evidence type="ECO:0000313" key="5">
    <source>
        <dbReference type="Proteomes" id="UP000321514"/>
    </source>
</evidence>
<reference evidence="3 4" key="1">
    <citation type="submission" date="2016-10" db="EMBL/GenBank/DDBJ databases">
        <authorList>
            <person name="Varghese N."/>
            <person name="Submissions S."/>
        </authorList>
    </citation>
    <scope>NUCLEOTIDE SEQUENCE [LARGE SCALE GENOMIC DNA]</scope>
    <source>
        <strain evidence="3 4">DSM 16525</strain>
    </source>
</reference>
<protein>
    <recommendedName>
        <fullName evidence="6">Lipoprotein</fullName>
    </recommendedName>
</protein>
<accession>A0A511T5Z5</accession>
<dbReference type="RefSeq" id="WP_074957152.1">
    <property type="nucleotide sequence ID" value="NZ_BJXR01000030.1"/>
</dbReference>
<comment type="caution">
    <text evidence="2">The sequence shown here is derived from an EMBL/GenBank/DDBJ whole genome shotgun (WGS) entry which is preliminary data.</text>
</comment>
<feature type="signal peptide" evidence="1">
    <location>
        <begin position="1"/>
        <end position="21"/>
    </location>
</feature>
<reference evidence="2 5" key="2">
    <citation type="submission" date="2019-07" db="EMBL/GenBank/DDBJ databases">
        <title>Whole genome shotgun sequence of Myxococcus fulvus NBRC 100333.</title>
        <authorList>
            <person name="Hosoyama A."/>
            <person name="Uohara A."/>
            <person name="Ohji S."/>
            <person name="Ichikawa N."/>
        </authorList>
    </citation>
    <scope>NUCLEOTIDE SEQUENCE [LARGE SCALE GENOMIC DNA]</scope>
    <source>
        <strain evidence="2 5">NBRC 100333</strain>
    </source>
</reference>
<name>A0A511T5Z5_MYXFU</name>
<gene>
    <name evidence="2" type="ORF">MFU01_39890</name>
    <name evidence="3" type="ORF">SAMN05443572_10812</name>
</gene>
<dbReference type="AlphaFoldDB" id="A0A511T5Z5"/>
<organism evidence="2 5">
    <name type="scientific">Myxococcus fulvus</name>
    <dbReference type="NCBI Taxonomy" id="33"/>
    <lineage>
        <taxon>Bacteria</taxon>
        <taxon>Pseudomonadati</taxon>
        <taxon>Myxococcota</taxon>
        <taxon>Myxococcia</taxon>
        <taxon>Myxococcales</taxon>
        <taxon>Cystobacterineae</taxon>
        <taxon>Myxococcaceae</taxon>
        <taxon>Myxococcus</taxon>
    </lineage>
</organism>
<dbReference type="EMBL" id="BJXR01000030">
    <property type="protein sequence ID" value="GEN08952.1"/>
    <property type="molecule type" value="Genomic_DNA"/>
</dbReference>
<evidence type="ECO:0000256" key="1">
    <source>
        <dbReference type="SAM" id="SignalP"/>
    </source>
</evidence>
<dbReference type="Proteomes" id="UP000183760">
    <property type="component" value="Unassembled WGS sequence"/>
</dbReference>
<keyword evidence="1" id="KW-0732">Signal</keyword>
<evidence type="ECO:0008006" key="6">
    <source>
        <dbReference type="Google" id="ProtNLM"/>
    </source>
</evidence>
<feature type="chain" id="PRO_5022949143" description="Lipoprotein" evidence="1">
    <location>
        <begin position="22"/>
        <end position="275"/>
    </location>
</feature>
<dbReference type="EMBL" id="FOIB01000008">
    <property type="protein sequence ID" value="SEU28522.1"/>
    <property type="molecule type" value="Genomic_DNA"/>
</dbReference>
<dbReference type="STRING" id="1334629.MFUL124B02_14910"/>